<feature type="domain" description="DDE Tnp4" evidence="3">
    <location>
        <begin position="126"/>
        <end position="265"/>
    </location>
</feature>
<organism evidence="5 6">
    <name type="scientific">Ooceraea biroi</name>
    <name type="common">Clonal raider ant</name>
    <name type="synonym">Cerapachys biroi</name>
    <dbReference type="NCBI Taxonomy" id="2015173"/>
    <lineage>
        <taxon>Eukaryota</taxon>
        <taxon>Metazoa</taxon>
        <taxon>Ecdysozoa</taxon>
        <taxon>Arthropoda</taxon>
        <taxon>Hexapoda</taxon>
        <taxon>Insecta</taxon>
        <taxon>Pterygota</taxon>
        <taxon>Neoptera</taxon>
        <taxon>Endopterygota</taxon>
        <taxon>Hymenoptera</taxon>
        <taxon>Apocrita</taxon>
        <taxon>Aculeata</taxon>
        <taxon>Formicoidea</taxon>
        <taxon>Formicidae</taxon>
        <taxon>Dorylinae</taxon>
        <taxon>Ooceraea</taxon>
    </lineage>
</organism>
<comment type="caution">
    <text evidence="5">The sequence shown here is derived from an EMBL/GenBank/DDBJ whole genome shotgun (WGS) entry which is preliminary data.</text>
</comment>
<dbReference type="Proteomes" id="UP000279307">
    <property type="component" value="Chromosome 12"/>
</dbReference>
<evidence type="ECO:0000256" key="2">
    <source>
        <dbReference type="ARBA" id="ARBA00022723"/>
    </source>
</evidence>
<sequence>MDKLRNNPKGVAYYTGLECFEKLELVLRSLGPAAYELTYRYGNVVNVAVEDQFIMTLIKLRTAMPDFGLALMFDVSKKTVQNIVVTWLNFMYCEWSEMDIWPSKDLIMYYIPSGFKQMYPSTRVIVDGTEFPISAPKNPKFKQATFSTYKNRTTLKVLVGATYSGLISYISSAYAGSVSDRAIVERSNFTTKCKPGDSIMADRGFTVQDLFALRRVSVNMPAFLKGKTQLPGMTLLKDRKLASKRVHIERLIGLIKTYRILKTELSAY</sequence>
<dbReference type="Pfam" id="PF13613">
    <property type="entry name" value="HTH_Tnp_4"/>
    <property type="match status" value="1"/>
</dbReference>
<reference evidence="5 6" key="1">
    <citation type="journal article" date="2018" name="Genome Res.">
        <title>The genomic architecture and molecular evolution of ant odorant receptors.</title>
        <authorList>
            <person name="McKenzie S.K."/>
            <person name="Kronauer D.J.C."/>
        </authorList>
    </citation>
    <scope>NUCLEOTIDE SEQUENCE [LARGE SCALE GENOMIC DNA]</scope>
    <source>
        <strain evidence="5">Clonal line C1</strain>
    </source>
</reference>
<dbReference type="OrthoDB" id="6598185at2759"/>
<dbReference type="AlphaFoldDB" id="A0A3L8D796"/>
<evidence type="ECO:0000313" key="6">
    <source>
        <dbReference type="Proteomes" id="UP000279307"/>
    </source>
</evidence>
<accession>A0A3L8D796</accession>
<evidence type="ECO:0000256" key="1">
    <source>
        <dbReference type="ARBA" id="ARBA00001968"/>
    </source>
</evidence>
<dbReference type="InterPro" id="IPR027806">
    <property type="entry name" value="HARBI1_dom"/>
</dbReference>
<protein>
    <recommendedName>
        <fullName evidence="7">DDE Tnp4 domain-containing protein</fullName>
    </recommendedName>
</protein>
<evidence type="ECO:0000259" key="3">
    <source>
        <dbReference type="Pfam" id="PF13359"/>
    </source>
</evidence>
<name>A0A3L8D796_OOCBI</name>
<dbReference type="InterPro" id="IPR027805">
    <property type="entry name" value="Transposase_HTH_dom"/>
</dbReference>
<dbReference type="GO" id="GO:0046872">
    <property type="term" value="F:metal ion binding"/>
    <property type="evidence" value="ECO:0007669"/>
    <property type="project" value="UniProtKB-KW"/>
</dbReference>
<evidence type="ECO:0000313" key="5">
    <source>
        <dbReference type="EMBL" id="RLU16116.1"/>
    </source>
</evidence>
<dbReference type="EMBL" id="QOIP01000012">
    <property type="protein sequence ID" value="RLU16116.1"/>
    <property type="molecule type" value="Genomic_DNA"/>
</dbReference>
<feature type="domain" description="Transposase Helix-turn-helix" evidence="4">
    <location>
        <begin position="49"/>
        <end position="93"/>
    </location>
</feature>
<dbReference type="PANTHER" id="PTHR23080">
    <property type="entry name" value="THAP DOMAIN PROTEIN"/>
    <property type="match status" value="1"/>
</dbReference>
<proteinExistence type="predicted"/>
<evidence type="ECO:0008006" key="7">
    <source>
        <dbReference type="Google" id="ProtNLM"/>
    </source>
</evidence>
<keyword evidence="2" id="KW-0479">Metal-binding</keyword>
<comment type="cofactor">
    <cofactor evidence="1">
        <name>a divalent metal cation</name>
        <dbReference type="ChEBI" id="CHEBI:60240"/>
    </cofactor>
</comment>
<evidence type="ECO:0000259" key="4">
    <source>
        <dbReference type="Pfam" id="PF13613"/>
    </source>
</evidence>
<dbReference type="Pfam" id="PF13359">
    <property type="entry name" value="DDE_Tnp_4"/>
    <property type="match status" value="1"/>
</dbReference>
<gene>
    <name evidence="5" type="ORF">DMN91_011875</name>
</gene>